<keyword evidence="1" id="KW-1133">Transmembrane helix</keyword>
<keyword evidence="3" id="KW-0378">Hydrolase</keyword>
<dbReference type="RefSeq" id="WP_186854324.1">
    <property type="nucleotide sequence ID" value="NZ_JACOPG010000003.1"/>
</dbReference>
<feature type="domain" description="Endonuclease/exonuclease/phosphatase" evidence="2">
    <location>
        <begin position="62"/>
        <end position="265"/>
    </location>
</feature>
<evidence type="ECO:0000256" key="1">
    <source>
        <dbReference type="SAM" id="Phobius"/>
    </source>
</evidence>
<keyword evidence="3" id="KW-0540">Nuclease</keyword>
<reference evidence="3 4" key="1">
    <citation type="submission" date="2020-08" db="EMBL/GenBank/DDBJ databases">
        <title>Genome public.</title>
        <authorList>
            <person name="Liu C."/>
            <person name="Sun Q."/>
        </authorList>
    </citation>
    <scope>NUCLEOTIDE SEQUENCE [LARGE SCALE GENOMIC DNA]</scope>
    <source>
        <strain evidence="3 4">NSJ-9</strain>
    </source>
</reference>
<dbReference type="InterPro" id="IPR036691">
    <property type="entry name" value="Endo/exonu/phosph_ase_sf"/>
</dbReference>
<evidence type="ECO:0000259" key="2">
    <source>
        <dbReference type="Pfam" id="PF03372"/>
    </source>
</evidence>
<dbReference type="Pfam" id="PF03372">
    <property type="entry name" value="Exo_endo_phos"/>
    <property type="match status" value="1"/>
</dbReference>
<protein>
    <submittedName>
        <fullName evidence="3">Endonuclease/exonuclease/phosphatase family protein</fullName>
    </submittedName>
</protein>
<dbReference type="PANTHER" id="PTHR14859">
    <property type="entry name" value="CALCOFLUOR WHITE HYPERSENSITIVE PROTEIN PRECURSOR"/>
    <property type="match status" value="1"/>
</dbReference>
<accession>A0ABR7GGC5</accession>
<name>A0ABR7GGC5_9FIRM</name>
<organism evidence="3 4">
    <name type="scientific">Roseburia lenta</name>
    <dbReference type="NCBI Taxonomy" id="2763061"/>
    <lineage>
        <taxon>Bacteria</taxon>
        <taxon>Bacillati</taxon>
        <taxon>Bacillota</taxon>
        <taxon>Clostridia</taxon>
        <taxon>Lachnospirales</taxon>
        <taxon>Lachnospiraceae</taxon>
        <taxon>Roseburia</taxon>
    </lineage>
</organism>
<dbReference type="GO" id="GO:0004519">
    <property type="term" value="F:endonuclease activity"/>
    <property type="evidence" value="ECO:0007669"/>
    <property type="project" value="UniProtKB-KW"/>
</dbReference>
<sequence length="361" mass="39990">MNKTLKKVLKTILIILLVLVAAVILFIGYLTITEYKPKDTESLDIDGSSSETLAAGDDFTIMTWNMGYAGLGENADFFMDGGEHVRSCTESQVNDNIDAVVAQIQKEDADVVFLQEVDRDSKRSYGIDELEKITSSLDGYNSTFARNYKVAYVPYPLPTIGKVDCGIATLSAFSVDDSQRISLPCPFKYPIRLGNLKRCLMVDRVAIEGSDKELVLVNLHLEAYDDGEGKAAQTKQLRELLQEEAEKGNYVIAGGDFNQAFSNYDNSAYPLVSEDMWTPGVIDVDEFSDNLTFVTDNSTPSCRSLDRPLAGNDSDPSVFQYYMIDGFIVSDNLTINTVETRDLGFKNSDHNPIVMNVTVTK</sequence>
<evidence type="ECO:0000313" key="4">
    <source>
        <dbReference type="Proteomes" id="UP000643810"/>
    </source>
</evidence>
<dbReference type="PANTHER" id="PTHR14859:SF1">
    <property type="entry name" value="PGAP2-INTERACTING PROTEIN"/>
    <property type="match status" value="1"/>
</dbReference>
<feature type="transmembrane region" description="Helical" evidence="1">
    <location>
        <begin position="12"/>
        <end position="32"/>
    </location>
</feature>
<dbReference type="EMBL" id="JACOPG010000003">
    <property type="protein sequence ID" value="MBC5686499.1"/>
    <property type="molecule type" value="Genomic_DNA"/>
</dbReference>
<gene>
    <name evidence="3" type="ORF">H8R94_07800</name>
</gene>
<keyword evidence="1" id="KW-0812">Transmembrane</keyword>
<dbReference type="InterPro" id="IPR005135">
    <property type="entry name" value="Endo/exonuclease/phosphatase"/>
</dbReference>
<dbReference type="Proteomes" id="UP000643810">
    <property type="component" value="Unassembled WGS sequence"/>
</dbReference>
<dbReference type="SUPFAM" id="SSF56219">
    <property type="entry name" value="DNase I-like"/>
    <property type="match status" value="1"/>
</dbReference>
<keyword evidence="1" id="KW-0472">Membrane</keyword>
<dbReference type="InterPro" id="IPR051916">
    <property type="entry name" value="GPI-anchor_lipid_remodeler"/>
</dbReference>
<comment type="caution">
    <text evidence="3">The sequence shown here is derived from an EMBL/GenBank/DDBJ whole genome shotgun (WGS) entry which is preliminary data.</text>
</comment>
<keyword evidence="3" id="KW-0255">Endonuclease</keyword>
<dbReference type="Gene3D" id="3.60.10.10">
    <property type="entry name" value="Endonuclease/exonuclease/phosphatase"/>
    <property type="match status" value="1"/>
</dbReference>
<evidence type="ECO:0000313" key="3">
    <source>
        <dbReference type="EMBL" id="MBC5686499.1"/>
    </source>
</evidence>
<proteinExistence type="predicted"/>
<keyword evidence="4" id="KW-1185">Reference proteome</keyword>